<comment type="pathway">
    <text evidence="1 11">Amino-acid biosynthesis; L-leucine biosynthesis; L-leucine from 3-methyl-2-oxobutanoate: step 1/4.</text>
</comment>
<dbReference type="InterPro" id="IPR000891">
    <property type="entry name" value="PYR_CT"/>
</dbReference>
<feature type="binding site" evidence="11">
    <location>
        <position position="258"/>
    </location>
    <ligand>
        <name>Mn(2+)</name>
        <dbReference type="ChEBI" id="CHEBI:29035"/>
    </ligand>
</feature>
<evidence type="ECO:0000313" key="13">
    <source>
        <dbReference type="EMBL" id="UXX82501.1"/>
    </source>
</evidence>
<evidence type="ECO:0000256" key="11">
    <source>
        <dbReference type="HAMAP-Rule" id="MF_01025"/>
    </source>
</evidence>
<protein>
    <recommendedName>
        <fullName evidence="4 11">2-isopropylmalate synthase</fullName>
        <ecNumber evidence="3 11">2.3.3.13</ecNumber>
    </recommendedName>
    <alternativeName>
        <fullName evidence="11">Alpha-IPM synthase</fullName>
    </alternativeName>
    <alternativeName>
        <fullName evidence="11">Alpha-isopropylmalate synthase</fullName>
    </alternativeName>
</protein>
<evidence type="ECO:0000259" key="12">
    <source>
        <dbReference type="PROSITE" id="PS50991"/>
    </source>
</evidence>
<dbReference type="HAMAP" id="MF_01025">
    <property type="entry name" value="LeuA_type1"/>
    <property type="match status" value="1"/>
</dbReference>
<evidence type="ECO:0000256" key="10">
    <source>
        <dbReference type="ARBA" id="ARBA00023304"/>
    </source>
</evidence>
<dbReference type="EC" id="2.3.3.13" evidence="3 11"/>
<reference evidence="13" key="1">
    <citation type="submission" date="2022-10" db="EMBL/GenBank/DDBJ databases">
        <title>Roseovarius pelagicus sp. nov., isolated from Arctic seawater.</title>
        <authorList>
            <person name="Hong Y.W."/>
            <person name="Hwang C.Y."/>
        </authorList>
    </citation>
    <scope>NUCLEOTIDE SEQUENCE</scope>
    <source>
        <strain evidence="13">HL-MP18</strain>
    </source>
</reference>
<dbReference type="NCBIfam" id="TIGR00973">
    <property type="entry name" value="leuA_bact"/>
    <property type="match status" value="1"/>
</dbReference>
<dbReference type="InterPro" id="IPR002034">
    <property type="entry name" value="AIPM/Hcit_synth_CS"/>
</dbReference>
<dbReference type="NCBIfam" id="NF002086">
    <property type="entry name" value="PRK00915.1-3"/>
    <property type="match status" value="1"/>
</dbReference>
<dbReference type="InterPro" id="IPR013785">
    <property type="entry name" value="Aldolase_TIM"/>
</dbReference>
<feature type="binding site" evidence="11">
    <location>
        <position position="35"/>
    </location>
    <ligand>
        <name>Mn(2+)</name>
        <dbReference type="ChEBI" id="CHEBI:29035"/>
    </ligand>
</feature>
<dbReference type="InterPro" id="IPR013709">
    <property type="entry name" value="2-isopropylmalate_synth_dimer"/>
</dbReference>
<keyword evidence="5 11" id="KW-0432">Leucine biosynthesis</keyword>
<evidence type="ECO:0000313" key="14">
    <source>
        <dbReference type="Proteomes" id="UP001064087"/>
    </source>
</evidence>
<feature type="binding site" evidence="11">
    <location>
        <position position="224"/>
    </location>
    <ligand>
        <name>Mn(2+)</name>
        <dbReference type="ChEBI" id="CHEBI:29035"/>
    </ligand>
</feature>
<gene>
    <name evidence="11" type="primary">leuA</name>
    <name evidence="13" type="ORF">N7U68_15570</name>
</gene>
<dbReference type="PANTHER" id="PTHR10277">
    <property type="entry name" value="HOMOCITRATE SYNTHASE-RELATED"/>
    <property type="match status" value="1"/>
</dbReference>
<accession>A0ABY6D8P5</accession>
<dbReference type="RefSeq" id="WP_165194099.1">
    <property type="nucleotide sequence ID" value="NZ_CP106738.1"/>
</dbReference>
<dbReference type="InterPro" id="IPR054691">
    <property type="entry name" value="LeuA/HCS_post-cat"/>
</dbReference>
<dbReference type="Gene3D" id="3.20.20.70">
    <property type="entry name" value="Aldolase class I"/>
    <property type="match status" value="1"/>
</dbReference>
<comment type="similarity">
    <text evidence="2 11">Belongs to the alpha-IPM synthase/homocitrate synthase family. LeuA type 1 subfamily.</text>
</comment>
<evidence type="ECO:0000256" key="6">
    <source>
        <dbReference type="ARBA" id="ARBA00022605"/>
    </source>
</evidence>
<evidence type="ECO:0000256" key="4">
    <source>
        <dbReference type="ARBA" id="ARBA00018198"/>
    </source>
</evidence>
<dbReference type="Pfam" id="PF22617">
    <property type="entry name" value="HCS_D2"/>
    <property type="match status" value="1"/>
</dbReference>
<dbReference type="SUPFAM" id="SSF110921">
    <property type="entry name" value="2-isopropylmalate synthase LeuA, allosteric (dimerisation) domain"/>
    <property type="match status" value="1"/>
</dbReference>
<keyword evidence="11" id="KW-0963">Cytoplasm</keyword>
<organism evidence="13 14">
    <name type="scientific">Roseovarius pelagicus</name>
    <dbReference type="NCBI Taxonomy" id="2980108"/>
    <lineage>
        <taxon>Bacteria</taxon>
        <taxon>Pseudomonadati</taxon>
        <taxon>Pseudomonadota</taxon>
        <taxon>Alphaproteobacteria</taxon>
        <taxon>Rhodobacterales</taxon>
        <taxon>Roseobacteraceae</taxon>
        <taxon>Roseovarius</taxon>
    </lineage>
</organism>
<keyword evidence="6 11" id="KW-0028">Amino-acid biosynthesis</keyword>
<comment type="cofactor">
    <cofactor evidence="11">
        <name>Mn(2+)</name>
        <dbReference type="ChEBI" id="CHEBI:29035"/>
    </cofactor>
</comment>
<dbReference type="Gene3D" id="3.30.160.270">
    <property type="match status" value="1"/>
</dbReference>
<evidence type="ECO:0000256" key="8">
    <source>
        <dbReference type="ARBA" id="ARBA00022723"/>
    </source>
</evidence>
<name>A0ABY6D8P5_9RHOB</name>
<feature type="binding site" evidence="11">
    <location>
        <position position="222"/>
    </location>
    <ligand>
        <name>Mn(2+)</name>
        <dbReference type="ChEBI" id="CHEBI:29035"/>
    </ligand>
</feature>
<keyword evidence="10 11" id="KW-0100">Branched-chain amino acid biosynthesis</keyword>
<dbReference type="SMART" id="SM00917">
    <property type="entry name" value="LeuA_dimer"/>
    <property type="match status" value="1"/>
</dbReference>
<feature type="region of interest" description="Regulatory domain" evidence="11">
    <location>
        <begin position="410"/>
        <end position="536"/>
    </location>
</feature>
<sequence length="536" mass="58008">MNTTDKNRAPSAAAKDVSHKANKDHVVIFDTTLRDGEQSPGATMTHAEKLEIAGLLDEMGVDIIEAGFPIASEGDFSAVSEIARTAQRAVICGLARAQIRDIDRCWEAVQHARQPRIHTFIGTSPLHRAIPNLTQDEMADRIHQTVTHARNLCDNVQWSPMDATRTEWDYLCRVVEIAIKAGASTINIPDTVGYTAPVESADLIRRLIAEVPGAQDVIFATHCHNDLGMATANSLAAVEGGARQIECTINGLGERAGNTALEEVVMAMKVRRDIMPYTTSIDTRKIMNISRRVAAVSGFAVQFNKAIVGKNAFAHESGIHQDGMLKNAETFEIMRPEDVGISGTSLPLGKHSGRAALRAKLKDLGIEAGDNQLKDIFVRFKDLADRKKEVFDDDLLALVSTTGEGEDYLELINLKVICGTAPAEAVLEMDVAGVEKSATCHGDGPVDATFKAVRAIYPNDARLQLYQVNAVTEGTDAQATVSVRLEEDGLIATGQSADTDTVVASALAYIHALNRLRVRREKSSGDVAEVSYKDLT</sequence>
<dbReference type="PROSITE" id="PS50991">
    <property type="entry name" value="PYR_CT"/>
    <property type="match status" value="1"/>
</dbReference>
<dbReference type="CDD" id="cd07940">
    <property type="entry name" value="DRE_TIM_IPMS"/>
    <property type="match status" value="1"/>
</dbReference>
<dbReference type="InterPro" id="IPR005671">
    <property type="entry name" value="LeuA_bact_synth"/>
</dbReference>
<dbReference type="InterPro" id="IPR036230">
    <property type="entry name" value="LeuA_allosteric_dom_sf"/>
</dbReference>
<evidence type="ECO:0000256" key="7">
    <source>
        <dbReference type="ARBA" id="ARBA00022679"/>
    </source>
</evidence>
<dbReference type="Pfam" id="PF00682">
    <property type="entry name" value="HMGL-like"/>
    <property type="match status" value="1"/>
</dbReference>
<evidence type="ECO:0000256" key="2">
    <source>
        <dbReference type="ARBA" id="ARBA00009396"/>
    </source>
</evidence>
<keyword evidence="9 11" id="KW-0464">Manganese</keyword>
<dbReference type="PROSITE" id="PS00816">
    <property type="entry name" value="AIPM_HOMOCIT_SYNTH_2"/>
    <property type="match status" value="1"/>
</dbReference>
<proteinExistence type="inferred from homology"/>
<dbReference type="InterPro" id="IPR050073">
    <property type="entry name" value="2-IPM_HCS-like"/>
</dbReference>
<dbReference type="PROSITE" id="PS00815">
    <property type="entry name" value="AIPM_HOMOCIT_SYNTH_1"/>
    <property type="match status" value="1"/>
</dbReference>
<keyword evidence="7 11" id="KW-0808">Transferase</keyword>
<keyword evidence="13" id="KW-0012">Acyltransferase</keyword>
<dbReference type="EMBL" id="CP106738">
    <property type="protein sequence ID" value="UXX82501.1"/>
    <property type="molecule type" value="Genomic_DNA"/>
</dbReference>
<evidence type="ECO:0000256" key="3">
    <source>
        <dbReference type="ARBA" id="ARBA00012973"/>
    </source>
</evidence>
<keyword evidence="14" id="KW-1185">Reference proteome</keyword>
<keyword evidence="8 11" id="KW-0479">Metal-binding</keyword>
<dbReference type="GO" id="GO:0003852">
    <property type="term" value="F:2-isopropylmalate synthase activity"/>
    <property type="evidence" value="ECO:0007669"/>
    <property type="project" value="UniProtKB-EC"/>
</dbReference>
<dbReference type="PANTHER" id="PTHR10277:SF9">
    <property type="entry name" value="2-ISOPROPYLMALATE SYNTHASE 1, CHLOROPLASTIC-RELATED"/>
    <property type="match status" value="1"/>
</dbReference>
<feature type="domain" description="Pyruvate carboxyltransferase" evidence="12">
    <location>
        <begin position="26"/>
        <end position="287"/>
    </location>
</feature>
<evidence type="ECO:0000256" key="1">
    <source>
        <dbReference type="ARBA" id="ARBA00004689"/>
    </source>
</evidence>
<dbReference type="Proteomes" id="UP001064087">
    <property type="component" value="Chromosome"/>
</dbReference>
<evidence type="ECO:0000256" key="5">
    <source>
        <dbReference type="ARBA" id="ARBA00022430"/>
    </source>
</evidence>
<comment type="catalytic activity">
    <reaction evidence="11">
        <text>3-methyl-2-oxobutanoate + acetyl-CoA + H2O = (2S)-2-isopropylmalate + CoA + H(+)</text>
        <dbReference type="Rhea" id="RHEA:21524"/>
        <dbReference type="ChEBI" id="CHEBI:1178"/>
        <dbReference type="ChEBI" id="CHEBI:11851"/>
        <dbReference type="ChEBI" id="CHEBI:15377"/>
        <dbReference type="ChEBI" id="CHEBI:15378"/>
        <dbReference type="ChEBI" id="CHEBI:57287"/>
        <dbReference type="ChEBI" id="CHEBI:57288"/>
        <dbReference type="EC" id="2.3.3.13"/>
    </reaction>
</comment>
<evidence type="ECO:0000256" key="9">
    <source>
        <dbReference type="ARBA" id="ARBA00023211"/>
    </source>
</evidence>
<dbReference type="SUPFAM" id="SSF51569">
    <property type="entry name" value="Aldolase"/>
    <property type="match status" value="1"/>
</dbReference>
<comment type="subunit">
    <text evidence="11">Homodimer.</text>
</comment>
<dbReference type="Gene3D" id="1.10.238.260">
    <property type="match status" value="1"/>
</dbReference>
<dbReference type="NCBIfam" id="NF002087">
    <property type="entry name" value="PRK00915.1-4"/>
    <property type="match status" value="1"/>
</dbReference>
<dbReference type="Pfam" id="PF08502">
    <property type="entry name" value="LeuA_dimer"/>
    <property type="match status" value="1"/>
</dbReference>
<comment type="function">
    <text evidence="11">Catalyzes the condensation of the acetyl group of acetyl-CoA with 3-methyl-2-oxobutanoate (2-ketoisovalerate) to form 3-carboxy-3-hydroxy-4-methylpentanoate (2-isopropylmalate).</text>
</comment>